<reference evidence="2" key="1">
    <citation type="submission" date="2023-07" db="EMBL/GenBank/DDBJ databases">
        <authorList>
            <consortium name="AG Swart"/>
            <person name="Singh M."/>
            <person name="Singh A."/>
            <person name="Seah K."/>
            <person name="Emmerich C."/>
        </authorList>
    </citation>
    <scope>NUCLEOTIDE SEQUENCE</scope>
    <source>
        <strain evidence="2">DP1</strain>
    </source>
</reference>
<gene>
    <name evidence="2" type="ORF">ECRASSUSDP1_LOCUS19745</name>
</gene>
<dbReference type="EMBL" id="CAMPGE010020064">
    <property type="protein sequence ID" value="CAI2378350.1"/>
    <property type="molecule type" value="Genomic_DNA"/>
</dbReference>
<protein>
    <submittedName>
        <fullName evidence="2">Uncharacterized protein</fullName>
    </submittedName>
</protein>
<feature type="compositionally biased region" description="Basic residues" evidence="1">
    <location>
        <begin position="251"/>
        <end position="272"/>
    </location>
</feature>
<comment type="caution">
    <text evidence="2">The sequence shown here is derived from an EMBL/GenBank/DDBJ whole genome shotgun (WGS) entry which is preliminary data.</text>
</comment>
<accession>A0AAD2D330</accession>
<evidence type="ECO:0000256" key="1">
    <source>
        <dbReference type="SAM" id="MobiDB-lite"/>
    </source>
</evidence>
<evidence type="ECO:0000313" key="2">
    <source>
        <dbReference type="EMBL" id="CAI2378350.1"/>
    </source>
</evidence>
<feature type="region of interest" description="Disordered" evidence="1">
    <location>
        <begin position="246"/>
        <end position="272"/>
    </location>
</feature>
<sequence length="272" mass="31651">MENTLEIEEQVQAHLNEIYKSFSKRYAEKFVPANCKVLYKTISDEKVKHLQTDFSRANSVTMEPPGGKKDAEKINKLGSSLREIRALMINSKSNIFVERLKINWAYSLLSKTTGMIKIVHFKILAKCLQRLLFASRRVEEVCLHYCDIFTGGFDLIKNSQAINFEIKRIEIFLCDEHERPKKYFCEFEILYDLISKSSLKESLKEIEVNHCEFFESTSDKMTQKYNLQNIKVRISSISPNFGFQEASKPSKISKTKKKGKYQKAKKSRCIVQ</sequence>
<evidence type="ECO:0000313" key="3">
    <source>
        <dbReference type="Proteomes" id="UP001295684"/>
    </source>
</evidence>
<dbReference type="Proteomes" id="UP001295684">
    <property type="component" value="Unassembled WGS sequence"/>
</dbReference>
<proteinExistence type="predicted"/>
<organism evidence="2 3">
    <name type="scientific">Euplotes crassus</name>
    <dbReference type="NCBI Taxonomy" id="5936"/>
    <lineage>
        <taxon>Eukaryota</taxon>
        <taxon>Sar</taxon>
        <taxon>Alveolata</taxon>
        <taxon>Ciliophora</taxon>
        <taxon>Intramacronucleata</taxon>
        <taxon>Spirotrichea</taxon>
        <taxon>Hypotrichia</taxon>
        <taxon>Euplotida</taxon>
        <taxon>Euplotidae</taxon>
        <taxon>Moneuplotes</taxon>
    </lineage>
</organism>
<keyword evidence="3" id="KW-1185">Reference proteome</keyword>
<dbReference type="AlphaFoldDB" id="A0AAD2D330"/>
<name>A0AAD2D330_EUPCR</name>